<evidence type="ECO:0000313" key="2">
    <source>
        <dbReference type="Proteomes" id="UP000799770"/>
    </source>
</evidence>
<gene>
    <name evidence="1" type="ORF">BDV96DRAFT_608379</name>
</gene>
<reference evidence="1" key="1">
    <citation type="journal article" date="2020" name="Stud. Mycol.">
        <title>101 Dothideomycetes genomes: a test case for predicting lifestyles and emergence of pathogens.</title>
        <authorList>
            <person name="Haridas S."/>
            <person name="Albert R."/>
            <person name="Binder M."/>
            <person name="Bloem J."/>
            <person name="Labutti K."/>
            <person name="Salamov A."/>
            <person name="Andreopoulos B."/>
            <person name="Baker S."/>
            <person name="Barry K."/>
            <person name="Bills G."/>
            <person name="Bluhm B."/>
            <person name="Cannon C."/>
            <person name="Castanera R."/>
            <person name="Culley D."/>
            <person name="Daum C."/>
            <person name="Ezra D."/>
            <person name="Gonzalez J."/>
            <person name="Henrissat B."/>
            <person name="Kuo A."/>
            <person name="Liang C."/>
            <person name="Lipzen A."/>
            <person name="Lutzoni F."/>
            <person name="Magnuson J."/>
            <person name="Mondo S."/>
            <person name="Nolan M."/>
            <person name="Ohm R."/>
            <person name="Pangilinan J."/>
            <person name="Park H.-J."/>
            <person name="Ramirez L."/>
            <person name="Alfaro M."/>
            <person name="Sun H."/>
            <person name="Tritt A."/>
            <person name="Yoshinaga Y."/>
            <person name="Zwiers L.-H."/>
            <person name="Turgeon B."/>
            <person name="Goodwin S."/>
            <person name="Spatafora J."/>
            <person name="Crous P."/>
            <person name="Grigoriev I."/>
        </authorList>
    </citation>
    <scope>NUCLEOTIDE SEQUENCE</scope>
    <source>
        <strain evidence="1">CBS 627.86</strain>
    </source>
</reference>
<proteinExistence type="predicted"/>
<keyword evidence="2" id="KW-1185">Reference proteome</keyword>
<evidence type="ECO:0000313" key="1">
    <source>
        <dbReference type="EMBL" id="KAF2105281.1"/>
    </source>
</evidence>
<sequence length="115" mass="12326">MGEDGSALPQRQPHLILVLQFGFENSTLGYSDRDGSGDIELENDSEIERVGLSACGGVICGEAIRGDGSCGDDTCCEVRGEIVTGGRMSTSNDGKLMEKGVRWRVLASCRKRLDN</sequence>
<protein>
    <submittedName>
        <fullName evidence="1">Uncharacterized protein</fullName>
    </submittedName>
</protein>
<accession>A0A6A5YGG6</accession>
<dbReference type="AlphaFoldDB" id="A0A6A5YGG6"/>
<organism evidence="1 2">
    <name type="scientific">Lophiotrema nucula</name>
    <dbReference type="NCBI Taxonomy" id="690887"/>
    <lineage>
        <taxon>Eukaryota</taxon>
        <taxon>Fungi</taxon>
        <taxon>Dikarya</taxon>
        <taxon>Ascomycota</taxon>
        <taxon>Pezizomycotina</taxon>
        <taxon>Dothideomycetes</taxon>
        <taxon>Pleosporomycetidae</taxon>
        <taxon>Pleosporales</taxon>
        <taxon>Lophiotremataceae</taxon>
        <taxon>Lophiotrema</taxon>
    </lineage>
</organism>
<dbReference type="Proteomes" id="UP000799770">
    <property type="component" value="Unassembled WGS sequence"/>
</dbReference>
<dbReference type="EMBL" id="ML977386">
    <property type="protein sequence ID" value="KAF2105281.1"/>
    <property type="molecule type" value="Genomic_DNA"/>
</dbReference>
<name>A0A6A5YGG6_9PLEO</name>